<dbReference type="PANTHER" id="PTHR34580:SF3">
    <property type="entry name" value="PROTEIN PAFB"/>
    <property type="match status" value="1"/>
</dbReference>
<dbReference type="Pfam" id="PF13280">
    <property type="entry name" value="WYL"/>
    <property type="match status" value="1"/>
</dbReference>
<dbReference type="Pfam" id="PF26109">
    <property type="entry name" value="WHD_BrxR"/>
    <property type="match status" value="1"/>
</dbReference>
<dbReference type="PANTHER" id="PTHR34580">
    <property type="match status" value="1"/>
</dbReference>
<dbReference type="EMBL" id="CP072110">
    <property type="protein sequence ID" value="QTH65249.1"/>
    <property type="molecule type" value="Genomic_DNA"/>
</dbReference>
<evidence type="ECO:0000259" key="3">
    <source>
        <dbReference type="Pfam" id="PF26109"/>
    </source>
</evidence>
<dbReference type="PIRSF" id="PIRSF015558">
    <property type="entry name" value="Txn_reg_DeoR_prd"/>
    <property type="match status" value="1"/>
</dbReference>
<feature type="domain" description="WYL" evidence="1">
    <location>
        <begin position="134"/>
        <end position="199"/>
    </location>
</feature>
<dbReference type="AlphaFoldDB" id="A0A975HLD6"/>
<evidence type="ECO:0000313" key="5">
    <source>
        <dbReference type="Proteomes" id="UP000682739"/>
    </source>
</evidence>
<feature type="domain" description="DNA-binding transcriptional repressor CapW winged helix-turn-helix" evidence="3">
    <location>
        <begin position="27"/>
        <end position="93"/>
    </location>
</feature>
<feature type="domain" description="DNA-binding transcriptional repressor CapW C-terminal dimerisation" evidence="2">
    <location>
        <begin position="222"/>
        <end position="291"/>
    </location>
</feature>
<accession>A0A975HLD6</accession>
<dbReference type="Pfam" id="PF26107">
    <property type="entry name" value="BrxR_CTD"/>
    <property type="match status" value="1"/>
</dbReference>
<dbReference type="InterPro" id="IPR051534">
    <property type="entry name" value="CBASS_pafABC_assoc_protein"/>
</dbReference>
<sequence>MEYAINKSKENPLLKKKLDSYTHSQIKQLYFIDFSLFFKGHLNTSSLQERFSLTPADALASFQHYLDCAPENIDLDELNQRYFQSNSFKPLFAYDVRRTLTKITNGISDGFDAIEAQPYPIQAPSLLNTPDLTVVARLSQAIMNGNAVNVIYTSLSSGSSARDLVPHSIVDNGLRWHLRAFDRKSQTFRDFVLTRISKVSLLSNDNDIRETKRYDEEWNSPIKLKIVAHPKNVQFATAIEIDYGMIDGVLEINTNAALAGYLLRRWNVDCSVDAHLTGGEFQLWLKNRNEIKQVQNLAIAPGY</sequence>
<reference evidence="4" key="1">
    <citation type="submission" date="2021-03" db="EMBL/GenBank/DDBJ databases">
        <title>Description of Psychrosphaera ytuae sp. nov. isolated from deep sea sediment of South China Sea.</title>
        <authorList>
            <person name="Zhang J."/>
            <person name="Xu X.-D."/>
        </authorList>
    </citation>
    <scope>NUCLEOTIDE SEQUENCE</scope>
    <source>
        <strain evidence="4">MTZ26</strain>
    </source>
</reference>
<evidence type="ECO:0000313" key="4">
    <source>
        <dbReference type="EMBL" id="QTH65249.1"/>
    </source>
</evidence>
<keyword evidence="5" id="KW-1185">Reference proteome</keyword>
<evidence type="ECO:0000259" key="1">
    <source>
        <dbReference type="Pfam" id="PF13280"/>
    </source>
</evidence>
<dbReference type="KEGG" id="psym:J1N51_01790"/>
<protein>
    <submittedName>
        <fullName evidence="4">WYL domain-containing protein</fullName>
    </submittedName>
</protein>
<proteinExistence type="predicted"/>
<organism evidence="4 5">
    <name type="scientific">Psychrosphaera ytuae</name>
    <dbReference type="NCBI Taxonomy" id="2820710"/>
    <lineage>
        <taxon>Bacteria</taxon>
        <taxon>Pseudomonadati</taxon>
        <taxon>Pseudomonadota</taxon>
        <taxon>Gammaproteobacteria</taxon>
        <taxon>Alteromonadales</taxon>
        <taxon>Pseudoalteromonadaceae</taxon>
        <taxon>Psychrosphaera</taxon>
    </lineage>
</organism>
<name>A0A975HLD6_9GAMM</name>
<dbReference type="Proteomes" id="UP000682739">
    <property type="component" value="Chromosome"/>
</dbReference>
<dbReference type="InterPro" id="IPR026881">
    <property type="entry name" value="WYL_dom"/>
</dbReference>
<dbReference type="PROSITE" id="PS52050">
    <property type="entry name" value="WYL"/>
    <property type="match status" value="1"/>
</dbReference>
<gene>
    <name evidence="4" type="ORF">J1N51_01790</name>
</gene>
<dbReference type="InterPro" id="IPR059019">
    <property type="entry name" value="WHD_CapW"/>
</dbReference>
<dbReference type="InterPro" id="IPR059020">
    <property type="entry name" value="CapW_CTD"/>
</dbReference>
<evidence type="ECO:0000259" key="2">
    <source>
        <dbReference type="Pfam" id="PF26107"/>
    </source>
</evidence>
<dbReference type="InterPro" id="IPR016634">
    <property type="entry name" value="CapW-like"/>
</dbReference>